<evidence type="ECO:0000256" key="10">
    <source>
        <dbReference type="PROSITE-ProRule" id="PRU00452"/>
    </source>
</evidence>
<comment type="pathway">
    <text evidence="2">Protein modification; protein sumoylation.</text>
</comment>
<dbReference type="PANTHER" id="PTHR21330">
    <property type="entry name" value="E3 SUMO-PROTEIN LIGASE NSE2"/>
    <property type="match status" value="1"/>
</dbReference>
<evidence type="ECO:0000256" key="2">
    <source>
        <dbReference type="ARBA" id="ARBA00004718"/>
    </source>
</evidence>
<dbReference type="Pfam" id="PF11789">
    <property type="entry name" value="zf-Nse"/>
    <property type="match status" value="1"/>
</dbReference>
<keyword evidence="6 10" id="KW-0863">Zinc-finger</keyword>
<dbReference type="GO" id="GO:0061665">
    <property type="term" value="F:SUMO ligase activity"/>
    <property type="evidence" value="ECO:0007669"/>
    <property type="project" value="TreeGrafter"/>
</dbReference>
<reference evidence="12 13" key="1">
    <citation type="submission" date="2016-07" db="EMBL/GenBank/DDBJ databases">
        <title>Pervasive Adenine N6-methylation of Active Genes in Fungi.</title>
        <authorList>
            <consortium name="DOE Joint Genome Institute"/>
            <person name="Mondo S.J."/>
            <person name="Dannebaum R.O."/>
            <person name="Kuo R.C."/>
            <person name="Labutti K."/>
            <person name="Haridas S."/>
            <person name="Kuo A."/>
            <person name="Salamov A."/>
            <person name="Ahrendt S.R."/>
            <person name="Lipzen A."/>
            <person name="Sullivan W."/>
            <person name="Andreopoulos W.B."/>
            <person name="Clum A."/>
            <person name="Lindquist E."/>
            <person name="Daum C."/>
            <person name="Ramamoorthy G.K."/>
            <person name="Gryganskyi A."/>
            <person name="Culley D."/>
            <person name="Magnuson J.K."/>
            <person name="James T.Y."/>
            <person name="O'Malley M.A."/>
            <person name="Stajich J.E."/>
            <person name="Spatafora J.W."/>
            <person name="Visel A."/>
            <person name="Grigoriev I.V."/>
        </authorList>
    </citation>
    <scope>NUCLEOTIDE SEQUENCE [LARGE SCALE GENOMIC DNA]</scope>
    <source>
        <strain evidence="12 13">NRRL 3301</strain>
    </source>
</reference>
<dbReference type="EMBL" id="MCGT01000022">
    <property type="protein sequence ID" value="ORX50864.1"/>
    <property type="molecule type" value="Genomic_DNA"/>
</dbReference>
<evidence type="ECO:0000256" key="3">
    <source>
        <dbReference type="ARBA" id="ARBA00008212"/>
    </source>
</evidence>
<evidence type="ECO:0000256" key="5">
    <source>
        <dbReference type="ARBA" id="ARBA00022723"/>
    </source>
</evidence>
<name>A0A1X2GCR9_9FUNG</name>
<evidence type="ECO:0000259" key="11">
    <source>
        <dbReference type="PROSITE" id="PS51044"/>
    </source>
</evidence>
<evidence type="ECO:0000256" key="4">
    <source>
        <dbReference type="ARBA" id="ARBA00022679"/>
    </source>
</evidence>
<keyword evidence="7" id="KW-0833">Ubl conjugation pathway</keyword>
<feature type="domain" description="SP-RING-type" evidence="11">
    <location>
        <begin position="160"/>
        <end position="252"/>
    </location>
</feature>
<dbReference type="GO" id="GO:0000724">
    <property type="term" value="P:double-strand break repair via homologous recombination"/>
    <property type="evidence" value="ECO:0007669"/>
    <property type="project" value="InterPro"/>
</dbReference>
<evidence type="ECO:0000313" key="13">
    <source>
        <dbReference type="Proteomes" id="UP000242146"/>
    </source>
</evidence>
<proteinExistence type="inferred from homology"/>
<evidence type="ECO:0000256" key="7">
    <source>
        <dbReference type="ARBA" id="ARBA00022786"/>
    </source>
</evidence>
<keyword evidence="5" id="KW-0479">Metal-binding</keyword>
<dbReference type="AlphaFoldDB" id="A0A1X2GCR9"/>
<dbReference type="PROSITE" id="PS51044">
    <property type="entry name" value="ZF_SP_RING"/>
    <property type="match status" value="1"/>
</dbReference>
<dbReference type="OrthoDB" id="26899at2759"/>
<keyword evidence="8" id="KW-0862">Zinc</keyword>
<evidence type="ECO:0000256" key="6">
    <source>
        <dbReference type="ARBA" id="ARBA00022771"/>
    </source>
</evidence>
<gene>
    <name evidence="12" type="ORF">DM01DRAFT_1337462</name>
</gene>
<dbReference type="GO" id="GO:0030915">
    <property type="term" value="C:Smc5-Smc6 complex"/>
    <property type="evidence" value="ECO:0007669"/>
    <property type="project" value="InterPro"/>
</dbReference>
<dbReference type="GO" id="GO:0005634">
    <property type="term" value="C:nucleus"/>
    <property type="evidence" value="ECO:0007669"/>
    <property type="project" value="UniProtKB-SubCell"/>
</dbReference>
<evidence type="ECO:0000256" key="1">
    <source>
        <dbReference type="ARBA" id="ARBA00004123"/>
    </source>
</evidence>
<evidence type="ECO:0000256" key="8">
    <source>
        <dbReference type="ARBA" id="ARBA00022833"/>
    </source>
</evidence>
<keyword evidence="4" id="KW-0808">Transferase</keyword>
<keyword evidence="13" id="KW-1185">Reference proteome</keyword>
<dbReference type="Gene3D" id="3.30.40.10">
    <property type="entry name" value="Zinc/RING finger domain, C3HC4 (zinc finger)"/>
    <property type="match status" value="1"/>
</dbReference>
<dbReference type="SUPFAM" id="SSF57850">
    <property type="entry name" value="RING/U-box"/>
    <property type="match status" value="1"/>
</dbReference>
<dbReference type="InterPro" id="IPR026846">
    <property type="entry name" value="Nse2(Mms21)"/>
</dbReference>
<sequence length="256" mass="28990">MASQYEDMTPDAVMESFKLQPLHIRSINSLFDDSDTAINHLRRGMNETSDVAGDLEELAQSDLRDDLEACDKNLIDFENIIKCQQDVLSMLQEAVLSNDGNAGDGTAFYDQSLRAALSDYSKKTAAEKYHKHEKYAEFKEIVWNVSHPNEPMPNLDTNEEDDDLVVSATRRSLKCPITQEWLEHPLTSKLCKHTFSSNAIKALIRRNGGTDVECPVPGCRQLLTLSVFYDDTLMERLVAQAKERGETNEDEFHDVE</sequence>
<dbReference type="CDD" id="cd16651">
    <property type="entry name" value="SPL-RING_NSE2"/>
    <property type="match status" value="1"/>
</dbReference>
<protein>
    <recommendedName>
        <fullName evidence="11">SP-RING-type domain-containing protein</fullName>
    </recommendedName>
</protein>
<dbReference type="GO" id="GO:0016925">
    <property type="term" value="P:protein sumoylation"/>
    <property type="evidence" value="ECO:0007669"/>
    <property type="project" value="UniProtKB-UniPathway"/>
</dbReference>
<organism evidence="12 13">
    <name type="scientific">Hesseltinella vesiculosa</name>
    <dbReference type="NCBI Taxonomy" id="101127"/>
    <lineage>
        <taxon>Eukaryota</taxon>
        <taxon>Fungi</taxon>
        <taxon>Fungi incertae sedis</taxon>
        <taxon>Mucoromycota</taxon>
        <taxon>Mucoromycotina</taxon>
        <taxon>Mucoromycetes</taxon>
        <taxon>Mucorales</taxon>
        <taxon>Cunninghamellaceae</taxon>
        <taxon>Hesseltinella</taxon>
    </lineage>
</organism>
<evidence type="ECO:0000256" key="9">
    <source>
        <dbReference type="ARBA" id="ARBA00023242"/>
    </source>
</evidence>
<dbReference type="STRING" id="101127.A0A1X2GCR9"/>
<dbReference type="UniPathway" id="UPA00886"/>
<accession>A0A1X2GCR9</accession>
<comment type="similarity">
    <text evidence="3">Belongs to the NSE2 family.</text>
</comment>
<dbReference type="Proteomes" id="UP000242146">
    <property type="component" value="Unassembled WGS sequence"/>
</dbReference>
<dbReference type="InterPro" id="IPR004181">
    <property type="entry name" value="Znf_MIZ"/>
</dbReference>
<dbReference type="GO" id="GO:0008270">
    <property type="term" value="F:zinc ion binding"/>
    <property type="evidence" value="ECO:0007669"/>
    <property type="project" value="UniProtKB-KW"/>
</dbReference>
<dbReference type="InterPro" id="IPR013083">
    <property type="entry name" value="Znf_RING/FYVE/PHD"/>
</dbReference>
<comment type="subcellular location">
    <subcellularLocation>
        <location evidence="1">Nucleus</location>
    </subcellularLocation>
</comment>
<comment type="caution">
    <text evidence="12">The sequence shown here is derived from an EMBL/GenBank/DDBJ whole genome shotgun (WGS) entry which is preliminary data.</text>
</comment>
<dbReference type="PANTHER" id="PTHR21330:SF1">
    <property type="entry name" value="E3 SUMO-PROTEIN LIGASE NSE2"/>
    <property type="match status" value="1"/>
</dbReference>
<evidence type="ECO:0000313" key="12">
    <source>
        <dbReference type="EMBL" id="ORX50864.1"/>
    </source>
</evidence>
<keyword evidence="9" id="KW-0539">Nucleus</keyword>